<keyword evidence="3" id="KW-1185">Reference proteome</keyword>
<organism evidence="2 3">
    <name type="scientific">Sphingomonas jatrophae</name>
    <dbReference type="NCBI Taxonomy" id="1166337"/>
    <lineage>
        <taxon>Bacteria</taxon>
        <taxon>Pseudomonadati</taxon>
        <taxon>Pseudomonadota</taxon>
        <taxon>Alphaproteobacteria</taxon>
        <taxon>Sphingomonadales</taxon>
        <taxon>Sphingomonadaceae</taxon>
        <taxon>Sphingomonas</taxon>
    </lineage>
</organism>
<proteinExistence type="predicted"/>
<reference evidence="2 3" key="1">
    <citation type="submission" date="2016-10" db="EMBL/GenBank/DDBJ databases">
        <authorList>
            <person name="de Groot N.N."/>
        </authorList>
    </citation>
    <scope>NUCLEOTIDE SEQUENCE [LARGE SCALE GENOMIC DNA]</scope>
    <source>
        <strain evidence="2 3">S5-249</strain>
    </source>
</reference>
<dbReference type="AlphaFoldDB" id="A0A1I6JN67"/>
<evidence type="ECO:0000256" key="1">
    <source>
        <dbReference type="SAM" id="SignalP"/>
    </source>
</evidence>
<dbReference type="RefSeq" id="WP_242653284.1">
    <property type="nucleotide sequence ID" value="NZ_FOZG01000001.1"/>
</dbReference>
<keyword evidence="1" id="KW-0732">Signal</keyword>
<protein>
    <recommendedName>
        <fullName evidence="4">Secreted protein</fullName>
    </recommendedName>
</protein>
<name>A0A1I6JN67_9SPHN</name>
<evidence type="ECO:0000313" key="3">
    <source>
        <dbReference type="Proteomes" id="UP000198824"/>
    </source>
</evidence>
<gene>
    <name evidence="2" type="ORF">SAMN05192580_0564</name>
</gene>
<dbReference type="Proteomes" id="UP000198824">
    <property type="component" value="Unassembled WGS sequence"/>
</dbReference>
<dbReference type="EMBL" id="FOZG01000001">
    <property type="protein sequence ID" value="SFR80361.1"/>
    <property type="molecule type" value="Genomic_DNA"/>
</dbReference>
<feature type="chain" id="PRO_5011482310" description="Secreted protein" evidence="1">
    <location>
        <begin position="26"/>
        <end position="249"/>
    </location>
</feature>
<feature type="signal peptide" evidence="1">
    <location>
        <begin position="1"/>
        <end position="25"/>
    </location>
</feature>
<evidence type="ECO:0000313" key="2">
    <source>
        <dbReference type="EMBL" id="SFR80361.1"/>
    </source>
</evidence>
<sequence length="249" mass="24996">MSCSDWIVRGASLALALAAPAGATASTLVVRSTGPSAKLFPPGKPLADTAQFELKANDSVTLLDAHGTRTLAGPGSFTASSPPNASAPGITSRVAALADAGGVRRARIGAVRGAVPADPAKAPNVWYVDSTHSATVCVADAGTLTLWRPAGAAAELTVSGPKGEAKLPFAEGQTTMAWPANLPVLDGSRYTLAWGGGAAPVSLDFAVVGPRPDALDGVAALLIRRGCQRQLDMLIETVAVPAPSTSTPG</sequence>
<evidence type="ECO:0008006" key="4">
    <source>
        <dbReference type="Google" id="ProtNLM"/>
    </source>
</evidence>
<dbReference type="STRING" id="1166337.SAMN05192580_0564"/>
<accession>A0A1I6JN67</accession>